<evidence type="ECO:0000313" key="1">
    <source>
        <dbReference type="EMBL" id="GEU71618.1"/>
    </source>
</evidence>
<proteinExistence type="predicted"/>
<protein>
    <submittedName>
        <fullName evidence="1">Uncharacterized protein</fullName>
    </submittedName>
</protein>
<organism evidence="1">
    <name type="scientific">Tanacetum cinerariifolium</name>
    <name type="common">Dalmatian daisy</name>
    <name type="synonym">Chrysanthemum cinerariifolium</name>
    <dbReference type="NCBI Taxonomy" id="118510"/>
    <lineage>
        <taxon>Eukaryota</taxon>
        <taxon>Viridiplantae</taxon>
        <taxon>Streptophyta</taxon>
        <taxon>Embryophyta</taxon>
        <taxon>Tracheophyta</taxon>
        <taxon>Spermatophyta</taxon>
        <taxon>Magnoliopsida</taxon>
        <taxon>eudicotyledons</taxon>
        <taxon>Gunneridae</taxon>
        <taxon>Pentapetalae</taxon>
        <taxon>asterids</taxon>
        <taxon>campanulids</taxon>
        <taxon>Asterales</taxon>
        <taxon>Asteraceae</taxon>
        <taxon>Asteroideae</taxon>
        <taxon>Anthemideae</taxon>
        <taxon>Anthemidinae</taxon>
        <taxon>Tanacetum</taxon>
    </lineage>
</organism>
<sequence length="125" mass="13973">MWLQSLYSMCVDSSVKTSCATDINANNVHNDSIDFDPKVISFKNSITQVDEPCQAPGLNFIVEEHQQVSSKNCEVPLAGAEMIAVDAFMKIINFDIPKENFIISCQFNPLKLPLKDAKVVKHQNQ</sequence>
<dbReference type="AlphaFoldDB" id="A0A6L2MCL0"/>
<name>A0A6L2MCL0_TANCI</name>
<gene>
    <name evidence="1" type="ORF">Tci_043596</name>
</gene>
<reference evidence="1" key="1">
    <citation type="journal article" date="2019" name="Sci. Rep.">
        <title>Draft genome of Tanacetum cinerariifolium, the natural source of mosquito coil.</title>
        <authorList>
            <person name="Yamashiro T."/>
            <person name="Shiraishi A."/>
            <person name="Satake H."/>
            <person name="Nakayama K."/>
        </authorList>
    </citation>
    <scope>NUCLEOTIDE SEQUENCE</scope>
</reference>
<accession>A0A6L2MCL0</accession>
<comment type="caution">
    <text evidence="1">The sequence shown here is derived from an EMBL/GenBank/DDBJ whole genome shotgun (WGS) entry which is preliminary data.</text>
</comment>
<dbReference type="EMBL" id="BKCJ010006337">
    <property type="protein sequence ID" value="GEU71618.1"/>
    <property type="molecule type" value="Genomic_DNA"/>
</dbReference>